<dbReference type="InterPro" id="IPR005151">
    <property type="entry name" value="Tail-specific_protease"/>
</dbReference>
<dbReference type="Gene3D" id="3.90.226.10">
    <property type="entry name" value="2-enoyl-CoA Hydratase, Chain A, domain 1"/>
    <property type="match status" value="1"/>
</dbReference>
<keyword evidence="3" id="KW-0378">Hydrolase</keyword>
<dbReference type="PANTHER" id="PTHR32060:SF22">
    <property type="entry name" value="CARBOXYL-TERMINAL-PROCESSING PEPTIDASE 3, CHLOROPLASTIC"/>
    <property type="match status" value="1"/>
</dbReference>
<evidence type="ECO:0000256" key="1">
    <source>
        <dbReference type="SAM" id="SignalP"/>
    </source>
</evidence>
<dbReference type="OrthoDB" id="7266775at2"/>
<dbReference type="PATRIC" id="fig|1747903.4.peg.1193"/>
<dbReference type="PANTHER" id="PTHR32060">
    <property type="entry name" value="TAIL-SPECIFIC PROTEASE"/>
    <property type="match status" value="1"/>
</dbReference>
<keyword evidence="3" id="KW-0645">Protease</keyword>
<feature type="chain" id="PRO_5008355451" evidence="1">
    <location>
        <begin position="27"/>
        <end position="578"/>
    </location>
</feature>
<dbReference type="GO" id="GO:0006508">
    <property type="term" value="P:proteolysis"/>
    <property type="evidence" value="ECO:0007669"/>
    <property type="project" value="UniProtKB-KW"/>
</dbReference>
<gene>
    <name evidence="3" type="ORF">ASR47_1003329</name>
</gene>
<dbReference type="Pfam" id="PF03572">
    <property type="entry name" value="Peptidase_S41"/>
    <property type="match status" value="1"/>
</dbReference>
<organism evidence="3 4">
    <name type="scientific">Janthinobacterium psychrotolerans</name>
    <dbReference type="NCBI Taxonomy" id="1747903"/>
    <lineage>
        <taxon>Bacteria</taxon>
        <taxon>Pseudomonadati</taxon>
        <taxon>Pseudomonadota</taxon>
        <taxon>Betaproteobacteria</taxon>
        <taxon>Burkholderiales</taxon>
        <taxon>Oxalobacteraceae</taxon>
        <taxon>Janthinobacterium</taxon>
    </lineage>
</organism>
<dbReference type="CDD" id="cd07563">
    <property type="entry name" value="Peptidase_S41_IRBP"/>
    <property type="match status" value="1"/>
</dbReference>
<keyword evidence="4" id="KW-1185">Reference proteome</keyword>
<comment type="caution">
    <text evidence="3">The sequence shown here is derived from an EMBL/GenBank/DDBJ whole genome shotgun (WGS) entry which is preliminary data.</text>
</comment>
<dbReference type="GO" id="GO:0004175">
    <property type="term" value="F:endopeptidase activity"/>
    <property type="evidence" value="ECO:0007669"/>
    <property type="project" value="TreeGrafter"/>
</dbReference>
<dbReference type="Proteomes" id="UP000092713">
    <property type="component" value="Unassembled WGS sequence"/>
</dbReference>
<dbReference type="Gene3D" id="3.30.750.44">
    <property type="match status" value="1"/>
</dbReference>
<dbReference type="InterPro" id="IPR036034">
    <property type="entry name" value="PDZ_sf"/>
</dbReference>
<dbReference type="RefSeq" id="WP_082989088.1">
    <property type="nucleotide sequence ID" value="NZ_LOCQ01000060.1"/>
</dbReference>
<dbReference type="STRING" id="1747903.ASR47_1003329"/>
<feature type="signal peptide" evidence="1">
    <location>
        <begin position="1"/>
        <end position="26"/>
    </location>
</feature>
<dbReference type="SMART" id="SM00245">
    <property type="entry name" value="TSPc"/>
    <property type="match status" value="1"/>
</dbReference>
<dbReference type="EMBL" id="LOCQ01000060">
    <property type="protein sequence ID" value="OBV37666.1"/>
    <property type="molecule type" value="Genomic_DNA"/>
</dbReference>
<protein>
    <submittedName>
        <fullName evidence="3">C-terminal processing protease CtpA/Prc</fullName>
    </submittedName>
</protein>
<dbReference type="AlphaFoldDB" id="A0A1A7BVS4"/>
<evidence type="ECO:0000313" key="3">
    <source>
        <dbReference type="EMBL" id="OBV37666.1"/>
    </source>
</evidence>
<accession>A0A1A7BVS4</accession>
<feature type="domain" description="Tail specific protease" evidence="2">
    <location>
        <begin position="330"/>
        <end position="551"/>
    </location>
</feature>
<evidence type="ECO:0000259" key="2">
    <source>
        <dbReference type="SMART" id="SM00245"/>
    </source>
</evidence>
<reference evidence="3 4" key="1">
    <citation type="submission" date="2016-04" db="EMBL/GenBank/DDBJ databases">
        <title>Draft genome sequence of Janthinobacterium psychrotolerans sp. nov., isolated from freshwater sediments in Denmark.</title>
        <authorList>
            <person name="Gong X."/>
            <person name="Skrivergaard S."/>
            <person name="Korsgaard B.S."/>
            <person name="Schreiber L."/>
            <person name="Marshall I.P."/>
            <person name="Finster K."/>
            <person name="Schramm A."/>
        </authorList>
    </citation>
    <scope>NUCLEOTIDE SEQUENCE [LARGE SCALE GENOMIC DNA]</scope>
    <source>
        <strain evidence="3 4">S3-2</strain>
    </source>
</reference>
<evidence type="ECO:0000313" key="4">
    <source>
        <dbReference type="Proteomes" id="UP000092713"/>
    </source>
</evidence>
<dbReference type="GO" id="GO:0008236">
    <property type="term" value="F:serine-type peptidase activity"/>
    <property type="evidence" value="ECO:0007669"/>
    <property type="project" value="InterPro"/>
</dbReference>
<keyword evidence="1" id="KW-0732">Signal</keyword>
<dbReference type="InterPro" id="IPR029045">
    <property type="entry name" value="ClpP/crotonase-like_dom_sf"/>
</dbReference>
<sequence>MHARLFSLLLLPCAFALATAPLPAAAGQSAADASYERIQLARRQARAMASEHATPAALQGAARQLEQELAYLDTPAVREQADGDKPLYFRGHDVRLDLAVIYARLDMREQALAMLEQMQHYAWTPMIDRALAADGAFAALRHEPRFKLILQRSVLASRLWKGPASDTPYREKLTVEERIAGLSLFWAEARANFVHFDHVPELDWNQVYLDYLPKVMAADKTADYYRVLMQLAPLLQDGHSNIYPPEALNSTFFARPPLNAVLIDNRVVIEKVHSPSLAQRVRVGDEVLSIDGMPVRRYAQEKIAPFVSSSTPQDKAVRLYAYQLFAGDARESLTLGLRDSAGVEREEVVAREGYDDIVASKPFEVRTLLDGMVYFALDHFASDASVRAFEQVLPQVMQAKALIIDVRNNGGGSTEFGNRILKHLTQQPIPGARSIFRSDEPYLRAQGNSAILWRRGEQSQGMPRKPGTVFTGKVAVLTGPKTFSAGEDFVLAFHALKRGVTVGETTAGSSGQPLGFDLPGGGSARICVKRDMLPDGTDFVGIGISPLVHASASLEALRAGKDLVLERAMAELRQAPAR</sequence>
<proteinExistence type="predicted"/>
<dbReference type="Gene3D" id="2.30.42.10">
    <property type="match status" value="1"/>
</dbReference>
<dbReference type="SUPFAM" id="SSF52096">
    <property type="entry name" value="ClpP/crotonase"/>
    <property type="match status" value="1"/>
</dbReference>
<name>A0A1A7BVS4_9BURK</name>